<organism evidence="3 4">
    <name type="scientific">Bradyrhizobium canariense</name>
    <dbReference type="NCBI Taxonomy" id="255045"/>
    <lineage>
        <taxon>Bacteria</taxon>
        <taxon>Pseudomonadati</taxon>
        <taxon>Pseudomonadota</taxon>
        <taxon>Alphaproteobacteria</taxon>
        <taxon>Hyphomicrobiales</taxon>
        <taxon>Nitrobacteraceae</taxon>
        <taxon>Bradyrhizobium</taxon>
    </lineage>
</organism>
<feature type="domain" description="Luciferase-like" evidence="2">
    <location>
        <begin position="8"/>
        <end position="313"/>
    </location>
</feature>
<dbReference type="SUPFAM" id="SSF51679">
    <property type="entry name" value="Bacterial luciferase-like"/>
    <property type="match status" value="1"/>
</dbReference>
<dbReference type="PANTHER" id="PTHR43244">
    <property type="match status" value="1"/>
</dbReference>
<evidence type="ECO:0000256" key="1">
    <source>
        <dbReference type="ARBA" id="ARBA00023002"/>
    </source>
</evidence>
<dbReference type="InterPro" id="IPR011251">
    <property type="entry name" value="Luciferase-like_dom"/>
</dbReference>
<dbReference type="Proteomes" id="UP000243904">
    <property type="component" value="Chromosome I"/>
</dbReference>
<evidence type="ECO:0000259" key="2">
    <source>
        <dbReference type="Pfam" id="PF00296"/>
    </source>
</evidence>
<accession>A0A1H1XR34</accession>
<name>A0A1H1XR34_9BRAD</name>
<evidence type="ECO:0000313" key="3">
    <source>
        <dbReference type="EMBL" id="SDT11727.1"/>
    </source>
</evidence>
<dbReference type="Pfam" id="PF00296">
    <property type="entry name" value="Bac_luciferase"/>
    <property type="match status" value="1"/>
</dbReference>
<dbReference type="AlphaFoldDB" id="A0A1H1XR34"/>
<sequence>MTRIGFATGYDHTVRIQDFANAVRAAEDHNFEIGFFSETWALMRDSVTAMAAFAMATNKISLGCTQIVRLRSPVLMAQTAATLDEFSGGRMVICPGAASEVHAKRHGFEHVTPALALREWVEVFRLMLSGDRVDYQGKLLKIEGAQLGWKPVRSRIPLWFAATSTTGLRLAGKLADGVLLNTVSSPEYAANAIKIVKAAAEEEGRDWNDFQVAILINTSVEDDPDAAIDAVRWEVANKFMPEKAVSQSKARQRVGEPYIDEDELPRLHSAYATGGKEALAKALSKKTVQGLTAAGTPADVVKKIQEYRDAGVHLPIVRPAAWHQNEAILNLFAPRN</sequence>
<reference evidence="4" key="1">
    <citation type="submission" date="2016-10" db="EMBL/GenBank/DDBJ databases">
        <authorList>
            <person name="Varghese N."/>
            <person name="Submissions S."/>
        </authorList>
    </citation>
    <scope>NUCLEOTIDE SEQUENCE [LARGE SCALE GENOMIC DNA]</scope>
    <source>
        <strain evidence="4">GAS369</strain>
    </source>
</reference>
<dbReference type="GO" id="GO:0016705">
    <property type="term" value="F:oxidoreductase activity, acting on paired donors, with incorporation or reduction of molecular oxygen"/>
    <property type="evidence" value="ECO:0007669"/>
    <property type="project" value="InterPro"/>
</dbReference>
<protein>
    <submittedName>
        <fullName evidence="3">Methylenetetrahydromethanopterin reductase</fullName>
    </submittedName>
</protein>
<dbReference type="InterPro" id="IPR050564">
    <property type="entry name" value="F420-G6PD/mer"/>
</dbReference>
<dbReference type="InterPro" id="IPR036661">
    <property type="entry name" value="Luciferase-like_sf"/>
</dbReference>
<evidence type="ECO:0000313" key="4">
    <source>
        <dbReference type="Proteomes" id="UP000243904"/>
    </source>
</evidence>
<dbReference type="EMBL" id="LT629750">
    <property type="protein sequence ID" value="SDT11727.1"/>
    <property type="molecule type" value="Genomic_DNA"/>
</dbReference>
<dbReference type="RefSeq" id="WP_146688832.1">
    <property type="nucleotide sequence ID" value="NZ_LT629750.1"/>
</dbReference>
<proteinExistence type="predicted"/>
<keyword evidence="1" id="KW-0560">Oxidoreductase</keyword>
<dbReference type="PANTHER" id="PTHR43244:SF1">
    <property type="entry name" value="5,10-METHYLENETETRAHYDROMETHANOPTERIN REDUCTASE"/>
    <property type="match status" value="1"/>
</dbReference>
<gene>
    <name evidence="3" type="ORF">SAMN05444158_4448</name>
</gene>
<keyword evidence="4" id="KW-1185">Reference proteome</keyword>
<dbReference type="Gene3D" id="3.20.20.30">
    <property type="entry name" value="Luciferase-like domain"/>
    <property type="match status" value="1"/>
</dbReference>